<dbReference type="Pfam" id="PF00780">
    <property type="entry name" value="CNH"/>
    <property type="match status" value="1"/>
</dbReference>
<dbReference type="InterPro" id="IPR001180">
    <property type="entry name" value="CNH_dom"/>
</dbReference>
<evidence type="ECO:0000313" key="4">
    <source>
        <dbReference type="Proteomes" id="UP000663828"/>
    </source>
</evidence>
<dbReference type="EMBL" id="CAJNOR010016770">
    <property type="protein sequence ID" value="CAF1685898.1"/>
    <property type="molecule type" value="Genomic_DNA"/>
</dbReference>
<feature type="non-terminal residue" evidence="3">
    <location>
        <position position="261"/>
    </location>
</feature>
<dbReference type="InterPro" id="IPR011993">
    <property type="entry name" value="PH-like_dom_sf"/>
</dbReference>
<sequence>TDDEFLVSSVTSSDAYHANKKDVSSIFKISVLKLSSPKQFQHTLLLTNNETEKNQYVNMLSDLSTKVKTLKQNGATRGANFIAKELFDTSKTSSLKEATAAVILDQDHVIVCGEDGLYLLDVSKDTSTKLSDKKVHQLSLISSSDLLVTLSGKQRTIRLQSLKALLDHPSSSSDSKIVETKNATTFAAHSTSLILAVAIKNRILVYQLFSTPKPYHYSFIKEFNIIQNVTYLEISTININQSEQQILWYGYPSTFVAQRLD</sequence>
<feature type="domain" description="MRCK/ROCK kinase PH" evidence="2">
    <location>
        <begin position="2"/>
        <end position="64"/>
    </location>
</feature>
<evidence type="ECO:0000259" key="1">
    <source>
        <dbReference type="Pfam" id="PF00780"/>
    </source>
</evidence>
<organism evidence="3 4">
    <name type="scientific">Adineta ricciae</name>
    <name type="common">Rotifer</name>
    <dbReference type="NCBI Taxonomy" id="249248"/>
    <lineage>
        <taxon>Eukaryota</taxon>
        <taxon>Metazoa</taxon>
        <taxon>Spiralia</taxon>
        <taxon>Gnathifera</taxon>
        <taxon>Rotifera</taxon>
        <taxon>Eurotatoria</taxon>
        <taxon>Bdelloidea</taxon>
        <taxon>Adinetida</taxon>
        <taxon>Adinetidae</taxon>
        <taxon>Adineta</taxon>
    </lineage>
</organism>
<evidence type="ECO:0000313" key="3">
    <source>
        <dbReference type="EMBL" id="CAF1685898.1"/>
    </source>
</evidence>
<accession>A0A816HB30</accession>
<dbReference type="Gene3D" id="2.30.29.30">
    <property type="entry name" value="Pleckstrin-homology domain (PH domain)/Phosphotyrosine-binding domain (PTB)"/>
    <property type="match status" value="1"/>
</dbReference>
<name>A0A816HB30_ADIRI</name>
<reference evidence="3" key="1">
    <citation type="submission" date="2021-02" db="EMBL/GenBank/DDBJ databases">
        <authorList>
            <person name="Nowell W R."/>
        </authorList>
    </citation>
    <scope>NUCLEOTIDE SEQUENCE</scope>
</reference>
<dbReference type="Pfam" id="PF25346">
    <property type="entry name" value="PH_MRCK"/>
    <property type="match status" value="1"/>
</dbReference>
<dbReference type="AlphaFoldDB" id="A0A816HB30"/>
<dbReference type="Proteomes" id="UP000663828">
    <property type="component" value="Unassembled WGS sequence"/>
</dbReference>
<feature type="non-terminal residue" evidence="3">
    <location>
        <position position="1"/>
    </location>
</feature>
<keyword evidence="4" id="KW-1185">Reference proteome</keyword>
<evidence type="ECO:0000259" key="2">
    <source>
        <dbReference type="Pfam" id="PF25346"/>
    </source>
</evidence>
<protein>
    <submittedName>
        <fullName evidence="3">Uncharacterized protein</fullName>
    </submittedName>
</protein>
<feature type="domain" description="CNH" evidence="1">
    <location>
        <begin position="106"/>
        <end position="236"/>
    </location>
</feature>
<comment type="caution">
    <text evidence="3">The sequence shown here is derived from an EMBL/GenBank/DDBJ whole genome shotgun (WGS) entry which is preliminary data.</text>
</comment>
<dbReference type="InterPro" id="IPR057529">
    <property type="entry name" value="MRCK/ROCK_PH"/>
</dbReference>
<gene>
    <name evidence="3" type="ORF">XAT740_LOCUS61906</name>
</gene>
<proteinExistence type="predicted"/>